<dbReference type="InterPro" id="IPR054734">
    <property type="entry name" value="PqqF-like_C_4"/>
</dbReference>
<evidence type="ECO:0000259" key="13">
    <source>
        <dbReference type="Pfam" id="PF22456"/>
    </source>
</evidence>
<evidence type="ECO:0000256" key="8">
    <source>
        <dbReference type="RuleBase" id="RU004447"/>
    </source>
</evidence>
<feature type="region of interest" description="Disordered" evidence="9">
    <location>
        <begin position="46"/>
        <end position="98"/>
    </location>
</feature>
<dbReference type="PANTHER" id="PTHR43690">
    <property type="entry name" value="NARDILYSIN"/>
    <property type="match status" value="1"/>
</dbReference>
<dbReference type="Gene3D" id="3.30.830.10">
    <property type="entry name" value="Metalloenzyme, LuxS/M16 peptidase-like"/>
    <property type="match status" value="4"/>
</dbReference>
<dbReference type="Pfam" id="PF05193">
    <property type="entry name" value="Peptidase_M16_C"/>
    <property type="match status" value="1"/>
</dbReference>
<keyword evidence="5" id="KW-0378">Hydrolase</keyword>
<dbReference type="PANTHER" id="PTHR43690:SF18">
    <property type="entry name" value="INSULIN-DEGRADING ENZYME-RELATED"/>
    <property type="match status" value="1"/>
</dbReference>
<evidence type="ECO:0000256" key="1">
    <source>
        <dbReference type="ARBA" id="ARBA00001947"/>
    </source>
</evidence>
<feature type="domain" description="Peptidase M16 N-terminal" evidence="10">
    <location>
        <begin position="95"/>
        <end position="220"/>
    </location>
</feature>
<comment type="similarity">
    <text evidence="2 8">Belongs to the peptidase M16 family.</text>
</comment>
<dbReference type="GO" id="GO:0046872">
    <property type="term" value="F:metal ion binding"/>
    <property type="evidence" value="ECO:0007669"/>
    <property type="project" value="UniProtKB-KW"/>
</dbReference>
<keyword evidence="3" id="KW-0645">Protease</keyword>
<accession>A0A817AII9</accession>
<protein>
    <submittedName>
        <fullName evidence="14">(rape) hypothetical protein</fullName>
    </submittedName>
</protein>
<evidence type="ECO:0000259" key="11">
    <source>
        <dbReference type="Pfam" id="PF05193"/>
    </source>
</evidence>
<dbReference type="InterPro" id="IPR050626">
    <property type="entry name" value="Peptidase_M16"/>
</dbReference>
<feature type="compositionally biased region" description="Acidic residues" evidence="9">
    <location>
        <begin position="52"/>
        <end position="90"/>
    </location>
</feature>
<dbReference type="Pfam" id="PF16187">
    <property type="entry name" value="Peptidase_M16_M"/>
    <property type="match status" value="1"/>
</dbReference>
<reference evidence="14" key="1">
    <citation type="submission" date="2021-01" db="EMBL/GenBank/DDBJ databases">
        <authorList>
            <consortium name="Genoscope - CEA"/>
            <person name="William W."/>
        </authorList>
    </citation>
    <scope>NUCLEOTIDE SEQUENCE</scope>
</reference>
<evidence type="ECO:0000256" key="9">
    <source>
        <dbReference type="SAM" id="MobiDB-lite"/>
    </source>
</evidence>
<dbReference type="InterPro" id="IPR001431">
    <property type="entry name" value="Pept_M16_Zn_BS"/>
</dbReference>
<evidence type="ECO:0000256" key="3">
    <source>
        <dbReference type="ARBA" id="ARBA00022670"/>
    </source>
</evidence>
<dbReference type="PROSITE" id="PS00143">
    <property type="entry name" value="INSULINASE"/>
    <property type="match status" value="1"/>
</dbReference>
<dbReference type="FunFam" id="3.30.830.10:FF:000005">
    <property type="entry name" value="nardilysin isoform X1"/>
    <property type="match status" value="1"/>
</dbReference>
<evidence type="ECO:0000259" key="10">
    <source>
        <dbReference type="Pfam" id="PF00675"/>
    </source>
</evidence>
<evidence type="ECO:0000256" key="5">
    <source>
        <dbReference type="ARBA" id="ARBA00022801"/>
    </source>
</evidence>
<feature type="domain" description="Peptidase M16 C-terminal" evidence="11">
    <location>
        <begin position="255"/>
        <end position="432"/>
    </location>
</feature>
<dbReference type="Proteomes" id="UP001295469">
    <property type="component" value="Chromosome A08"/>
</dbReference>
<name>A0A817AII9_BRANA</name>
<dbReference type="EMBL" id="HG994362">
    <property type="protein sequence ID" value="CAF2261251.1"/>
    <property type="molecule type" value="Genomic_DNA"/>
</dbReference>
<keyword evidence="6" id="KW-0862">Zinc</keyword>
<comment type="cofactor">
    <cofactor evidence="1">
        <name>Zn(2+)</name>
        <dbReference type="ChEBI" id="CHEBI:29105"/>
    </cofactor>
</comment>
<sequence>MPETKAVSTLDNVVVKSPNDRRLYRVIELVNGLSALLIHDPDIYPEGYAADQMDEDGEDGEEEEEDSDGSYEDDEEDEEGDEDDEDEDEVEGKGDQQTKKAAAAMCVAMGSFLDPPEAQGLAHFLEHMLFMGSTEFPDENEYDSYLSKHGGSSNAYTEMEHTCYHFEVKREFLQGALKRFSQFFVAPLMKTEAMEREVLAVDSEFNQALQNDACRLQQLQCHTSAKGHPFNRFSWGNKKSLSGAMENGVDLRECIMKLYKEYYHGGLMKLVVIGGESLDTLESWVVELFGDVKNGSKIMPTLEAKGPIWEGGKLYRLEAVKDVHTLDLTWTLPPLRHAYVKKPEDYLAHLLGHEGKGSLLSFLKGKGWATSLSAGVGDDGINRSSLAYVFGMSIHLTDSGLEKIYDIIGYTYQYLKLLRDASPQEWIFKELQDIGNMDFRYAEEQAADDYAAELSENMLAYPVEHIIYGDYVYQTWDSKMIADLMSFFTPKNMRIDVVSKSIKSEEFQTEPWFGSQYIVEDVPLALMETWSNPSEVDKSLHLPSENQFIPSDFSIRATSSDGDLKSQSPPKCIIDEPLMKFWYKLDETFKVPRANTYFRINLKGAYGSVKNCLLTELFINLLKDELNEIIYQATKLETSLSMYGDKLELKVFGFNEKIPALLSKILAIAKSFIPSLDRFKVIKENMERGLRNTNMKPLNHSTYLRLQLLCKRIYDSEEKLSVLNDLSLTDLNSFIPEVRSQIFIEALCHGNLSEDEAVNISNIFKNSLTVEPLPVKSRHGEQITCFPLSAKLVRDVNVKNKSETNSVVELYYQIEPEEAKSTRMKAVLDLFSEIIEEPLFNQLRTKEQLGYVVECGPRLTYRVHGFCFCVQSSKYGPVHLLGRIDNFIKDIEGMLEQLDEESFEDYRSGLIGKLLEKDPSLLSETNELWSQIVDKRYMFDYSQKEAEELRSIEKKDVMKWYKTYFKESSPKSRRLAVRVWGCNTNMKETQTDPKSVQVIADAVAFKSTSKFYPSLC</sequence>
<dbReference type="FunFam" id="3.30.830.10:FF:000003">
    <property type="entry name" value="Insulin-degrading enzyme"/>
    <property type="match status" value="1"/>
</dbReference>
<dbReference type="InterPro" id="IPR007863">
    <property type="entry name" value="Peptidase_M16_C"/>
</dbReference>
<evidence type="ECO:0000256" key="6">
    <source>
        <dbReference type="ARBA" id="ARBA00022833"/>
    </source>
</evidence>
<feature type="domain" description="Coenzyme PQQ synthesis protein F-like C-terminal lobe" evidence="13">
    <location>
        <begin position="830"/>
        <end position="929"/>
    </location>
</feature>
<evidence type="ECO:0000256" key="2">
    <source>
        <dbReference type="ARBA" id="ARBA00007261"/>
    </source>
</evidence>
<dbReference type="Pfam" id="PF22456">
    <property type="entry name" value="PqqF-like_C_4"/>
    <property type="match status" value="1"/>
</dbReference>
<evidence type="ECO:0000256" key="4">
    <source>
        <dbReference type="ARBA" id="ARBA00022723"/>
    </source>
</evidence>
<dbReference type="Pfam" id="PF00675">
    <property type="entry name" value="Peptidase_M16"/>
    <property type="match status" value="1"/>
</dbReference>
<proteinExistence type="inferred from homology"/>
<gene>
    <name evidence="14" type="ORF">DARMORV10_A08P35850.1</name>
</gene>
<organism evidence="14">
    <name type="scientific">Brassica napus</name>
    <name type="common">Rape</name>
    <dbReference type="NCBI Taxonomy" id="3708"/>
    <lineage>
        <taxon>Eukaryota</taxon>
        <taxon>Viridiplantae</taxon>
        <taxon>Streptophyta</taxon>
        <taxon>Embryophyta</taxon>
        <taxon>Tracheophyta</taxon>
        <taxon>Spermatophyta</taxon>
        <taxon>Magnoliopsida</taxon>
        <taxon>eudicotyledons</taxon>
        <taxon>Gunneridae</taxon>
        <taxon>Pentapetalae</taxon>
        <taxon>rosids</taxon>
        <taxon>malvids</taxon>
        <taxon>Brassicales</taxon>
        <taxon>Brassicaceae</taxon>
        <taxon>Brassiceae</taxon>
        <taxon>Brassica</taxon>
    </lineage>
</organism>
<dbReference type="SUPFAM" id="SSF63411">
    <property type="entry name" value="LuxS/MPP-like metallohydrolase"/>
    <property type="match status" value="4"/>
</dbReference>
<keyword evidence="7" id="KW-0482">Metalloprotease</keyword>
<evidence type="ECO:0000256" key="7">
    <source>
        <dbReference type="ARBA" id="ARBA00023049"/>
    </source>
</evidence>
<dbReference type="GO" id="GO:0004222">
    <property type="term" value="F:metalloendopeptidase activity"/>
    <property type="evidence" value="ECO:0007669"/>
    <property type="project" value="InterPro"/>
</dbReference>
<feature type="domain" description="Peptidase M16 middle/third" evidence="12">
    <location>
        <begin position="439"/>
        <end position="721"/>
    </location>
</feature>
<dbReference type="InterPro" id="IPR011765">
    <property type="entry name" value="Pept_M16_N"/>
</dbReference>
<dbReference type="FunFam" id="3.30.830.10:FF:000030">
    <property type="entry name" value="Insulin-degrading enzyme"/>
    <property type="match status" value="1"/>
</dbReference>
<evidence type="ECO:0000259" key="12">
    <source>
        <dbReference type="Pfam" id="PF16187"/>
    </source>
</evidence>
<evidence type="ECO:0000313" key="14">
    <source>
        <dbReference type="EMBL" id="CAF2261251.1"/>
    </source>
</evidence>
<dbReference type="AlphaFoldDB" id="A0A817AII9"/>
<dbReference type="InterPro" id="IPR032632">
    <property type="entry name" value="Peptidase_M16_M"/>
</dbReference>
<dbReference type="InterPro" id="IPR011249">
    <property type="entry name" value="Metalloenz_LuxS/M16"/>
</dbReference>
<keyword evidence="4" id="KW-0479">Metal-binding</keyword>
<dbReference type="GO" id="GO:0005737">
    <property type="term" value="C:cytoplasm"/>
    <property type="evidence" value="ECO:0007669"/>
    <property type="project" value="UniProtKB-ARBA"/>
</dbReference>
<dbReference type="GO" id="GO:0006508">
    <property type="term" value="P:proteolysis"/>
    <property type="evidence" value="ECO:0007669"/>
    <property type="project" value="UniProtKB-KW"/>
</dbReference>